<evidence type="ECO:0000256" key="7">
    <source>
        <dbReference type="ARBA" id="ARBA00022842"/>
    </source>
</evidence>
<dbReference type="SUPFAM" id="SSF81660">
    <property type="entry name" value="Metal cation-transporting ATPase, ATP-binding domain N"/>
    <property type="match status" value="1"/>
</dbReference>
<evidence type="ECO:0000256" key="6">
    <source>
        <dbReference type="ARBA" id="ARBA00022840"/>
    </source>
</evidence>
<dbReference type="Gene3D" id="2.70.150.10">
    <property type="entry name" value="Calcium-transporting ATPase, cytoplasmic transduction domain A"/>
    <property type="match status" value="1"/>
</dbReference>
<dbReference type="NCBIfam" id="TIGR01494">
    <property type="entry name" value="ATPase_P-type"/>
    <property type="match status" value="2"/>
</dbReference>
<feature type="transmembrane region" description="Helical" evidence="11">
    <location>
        <begin position="857"/>
        <end position="875"/>
    </location>
</feature>
<dbReference type="Proteomes" id="UP000475249">
    <property type="component" value="Unassembled WGS sequence"/>
</dbReference>
<dbReference type="PANTHER" id="PTHR43294">
    <property type="entry name" value="SODIUM/POTASSIUM-TRANSPORTING ATPASE SUBUNIT ALPHA"/>
    <property type="match status" value="1"/>
</dbReference>
<dbReference type="SMART" id="SM00831">
    <property type="entry name" value="Cation_ATPase_N"/>
    <property type="match status" value="1"/>
</dbReference>
<evidence type="ECO:0000259" key="12">
    <source>
        <dbReference type="SMART" id="SM00831"/>
    </source>
</evidence>
<dbReference type="SFLD" id="SFLDF00027">
    <property type="entry name" value="p-type_atpase"/>
    <property type="match status" value="1"/>
</dbReference>
<dbReference type="FunFam" id="2.70.150.10:FF:000160">
    <property type="entry name" value="Sarcoplasmic/endoplasmic reticulum calcium ATPase 1"/>
    <property type="match status" value="1"/>
</dbReference>
<keyword evidence="14" id="KW-1185">Reference proteome</keyword>
<comment type="similarity">
    <text evidence="2">Belongs to the cation transport ATPase (P-type) (TC 3.A.3) family. Type IIA subfamily.</text>
</comment>
<keyword evidence="3" id="KW-0597">Phosphoprotein</keyword>
<dbReference type="Gene3D" id="3.40.50.1000">
    <property type="entry name" value="HAD superfamily/HAD-like"/>
    <property type="match status" value="1"/>
</dbReference>
<comment type="caution">
    <text evidence="13">The sequence shown here is derived from an EMBL/GenBank/DDBJ whole genome shotgun (WGS) entry which is preliminary data.</text>
</comment>
<dbReference type="SUPFAM" id="SSF81653">
    <property type="entry name" value="Calcium ATPase, transduction domain A"/>
    <property type="match status" value="1"/>
</dbReference>
<dbReference type="Pfam" id="PF08282">
    <property type="entry name" value="Hydrolase_3"/>
    <property type="match status" value="1"/>
</dbReference>
<dbReference type="SFLD" id="SFLDS00003">
    <property type="entry name" value="Haloacid_Dehalogenase"/>
    <property type="match status" value="1"/>
</dbReference>
<evidence type="ECO:0000256" key="8">
    <source>
        <dbReference type="ARBA" id="ARBA00022967"/>
    </source>
</evidence>
<evidence type="ECO:0000256" key="9">
    <source>
        <dbReference type="ARBA" id="ARBA00022989"/>
    </source>
</evidence>
<feature type="transmembrane region" description="Helical" evidence="11">
    <location>
        <begin position="58"/>
        <end position="76"/>
    </location>
</feature>
<sequence>MIQKPFSLSVKILLEKMSSNAEIGLSPSEVKQRLTQYGENTVPDSMQKGKLEILKDQFLDPIIFILFFAATLALIFGDWAEGVAVCIVILITVLIGYFMELSAFRSLESLRKIGRVECSVLRRGVITRIKASQLVPGDLLLLEAGDVVAADARLIETESLAIREAQLTGESVAVEKNQQILHPETPITEQKNMVFKGTVVTRGRGKGLVVATGSETELGKIQLLGEQTERQKTPLQKELGKLGRWLIWLMLAFVLPIIVSGYLSGKELLLMIETGIALAVAAIPEGLPVVTTIALARGMIRLSKRKVIIKQMEAVEALGSTTIIATDKTGTLTEDNMTVHSIAFEGELHQGLHLQEAELFGIKADQKSMELLILNSILCNDVVLDPKRWRGDTIDLGLLRFAKKLGKNPSYIRSQFPRVMELPFDNELKLMATVNQTAEDEFTVFAKGAFENIAQHCSKILEKGQHRTFDNFEEWNGLIDELSSKGLRTLAMAYKKQTNLPAKNEILSELVFIGAIGFIDPARKDVKDLIATYNKAGIKVVMITGDHPKTAEKIAEDMGLWPDTAERRSSLTGTDLDRLDFTSKKAKEVLLNTTVFSRATPKQKLDLVNFYQRQKNIIGMFGDGINDVPALVKADIGIAMGLRGTEAAREAADVILKDDRFGAVELAIRQGRIIYEHIRQFVVYLLSCNLAEIISVGIAASFNLPSPLLPLQILFLNLVTDVFPALALGFGEGEQDVMARPPRKYKEPIMTAKLWASTVIYGISITAAILGITMFSHFELELPPEKINNMAFYTLIVAQLLNIFNMPKRHLSFFKNEVTKNPWVWGAIVLSLGITFCAYAIPVSARALSLVSIGWEELKWTILFGFSTLLLAQLMKRIGLTT</sequence>
<protein>
    <submittedName>
        <fullName evidence="13">HAD-IC family P-type ATPase</fullName>
    </submittedName>
</protein>
<keyword evidence="6" id="KW-0067">ATP-binding</keyword>
<dbReference type="AlphaFoldDB" id="A0A6L9ECL5"/>
<feature type="transmembrane region" description="Helical" evidence="11">
    <location>
        <begin position="787"/>
        <end position="804"/>
    </location>
</feature>
<keyword evidence="8" id="KW-1278">Translocase</keyword>
<dbReference type="GO" id="GO:0012505">
    <property type="term" value="C:endomembrane system"/>
    <property type="evidence" value="ECO:0007669"/>
    <property type="project" value="UniProtKB-SubCell"/>
</dbReference>
<dbReference type="GO" id="GO:0036376">
    <property type="term" value="P:sodium ion export across plasma membrane"/>
    <property type="evidence" value="ECO:0007669"/>
    <property type="project" value="TreeGrafter"/>
</dbReference>
<dbReference type="InterPro" id="IPR023214">
    <property type="entry name" value="HAD_sf"/>
</dbReference>
<evidence type="ECO:0000256" key="2">
    <source>
        <dbReference type="ARBA" id="ARBA00005675"/>
    </source>
</evidence>
<dbReference type="EMBL" id="WXYO01000004">
    <property type="protein sequence ID" value="NAS12278.1"/>
    <property type="molecule type" value="Genomic_DNA"/>
</dbReference>
<dbReference type="PROSITE" id="PS00154">
    <property type="entry name" value="ATPASE_E1_E2"/>
    <property type="match status" value="1"/>
</dbReference>
<dbReference type="SUPFAM" id="SSF56784">
    <property type="entry name" value="HAD-like"/>
    <property type="match status" value="1"/>
</dbReference>
<evidence type="ECO:0000256" key="5">
    <source>
        <dbReference type="ARBA" id="ARBA00022741"/>
    </source>
</evidence>
<evidence type="ECO:0000313" key="14">
    <source>
        <dbReference type="Proteomes" id="UP000475249"/>
    </source>
</evidence>
<feature type="domain" description="Cation-transporting P-type ATPase N-terminal" evidence="12">
    <location>
        <begin position="4"/>
        <end position="78"/>
    </location>
</feature>
<organism evidence="13 14">
    <name type="scientific">Poritiphilus flavus</name>
    <dbReference type="NCBI Taxonomy" id="2697053"/>
    <lineage>
        <taxon>Bacteria</taxon>
        <taxon>Pseudomonadati</taxon>
        <taxon>Bacteroidota</taxon>
        <taxon>Flavobacteriia</taxon>
        <taxon>Flavobacteriales</taxon>
        <taxon>Flavobacteriaceae</taxon>
        <taxon>Poritiphilus</taxon>
    </lineage>
</organism>
<dbReference type="Gene3D" id="1.20.1110.10">
    <property type="entry name" value="Calcium-transporting ATPase, transmembrane domain"/>
    <property type="match status" value="1"/>
</dbReference>
<feature type="transmembrane region" description="Helical" evidence="11">
    <location>
        <begin position="708"/>
        <end position="731"/>
    </location>
</feature>
<dbReference type="InterPro" id="IPR036412">
    <property type="entry name" value="HAD-like_sf"/>
</dbReference>
<evidence type="ECO:0000256" key="11">
    <source>
        <dbReference type="SAM" id="Phobius"/>
    </source>
</evidence>
<dbReference type="Pfam" id="PF13246">
    <property type="entry name" value="Cation_ATPase"/>
    <property type="match status" value="1"/>
</dbReference>
<feature type="transmembrane region" description="Helical" evidence="11">
    <location>
        <begin position="82"/>
        <end position="104"/>
    </location>
</feature>
<dbReference type="SUPFAM" id="SSF81665">
    <property type="entry name" value="Calcium ATPase, transmembrane domain M"/>
    <property type="match status" value="1"/>
</dbReference>
<dbReference type="PRINTS" id="PR00119">
    <property type="entry name" value="CATATPASE"/>
</dbReference>
<dbReference type="InterPro" id="IPR023299">
    <property type="entry name" value="ATPase_P-typ_cyto_dom_N"/>
</dbReference>
<dbReference type="InterPro" id="IPR006068">
    <property type="entry name" value="ATPase_P-typ_cation-transptr_C"/>
</dbReference>
<dbReference type="GO" id="GO:1902600">
    <property type="term" value="P:proton transmembrane transport"/>
    <property type="evidence" value="ECO:0007669"/>
    <property type="project" value="TreeGrafter"/>
</dbReference>
<feature type="transmembrane region" description="Helical" evidence="11">
    <location>
        <begin position="752"/>
        <end position="775"/>
    </location>
</feature>
<evidence type="ECO:0000256" key="3">
    <source>
        <dbReference type="ARBA" id="ARBA00022553"/>
    </source>
</evidence>
<dbReference type="InterPro" id="IPR008250">
    <property type="entry name" value="ATPase_P-typ_transduc_dom_A_sf"/>
</dbReference>
<dbReference type="GO" id="GO:0005391">
    <property type="term" value="F:P-type sodium:potassium-exchanging transporter activity"/>
    <property type="evidence" value="ECO:0007669"/>
    <property type="project" value="TreeGrafter"/>
</dbReference>
<feature type="transmembrane region" description="Helical" evidence="11">
    <location>
        <begin position="245"/>
        <end position="263"/>
    </location>
</feature>
<dbReference type="SFLD" id="SFLDG00002">
    <property type="entry name" value="C1.7:_P-type_atpase_like"/>
    <property type="match status" value="1"/>
</dbReference>
<dbReference type="PANTHER" id="PTHR43294:SF20">
    <property type="entry name" value="P-TYPE ATPASE"/>
    <property type="match status" value="1"/>
</dbReference>
<evidence type="ECO:0000256" key="10">
    <source>
        <dbReference type="ARBA" id="ARBA00023136"/>
    </source>
</evidence>
<dbReference type="Pfam" id="PF00122">
    <property type="entry name" value="E1-E2_ATPase"/>
    <property type="match status" value="1"/>
</dbReference>
<dbReference type="InterPro" id="IPR059000">
    <property type="entry name" value="ATPase_P-type_domA"/>
</dbReference>
<comment type="subcellular location">
    <subcellularLocation>
        <location evidence="1">Endomembrane system</location>
        <topology evidence="1">Multi-pass membrane protein</topology>
    </subcellularLocation>
</comment>
<accession>A0A6L9ECL5</accession>
<proteinExistence type="inferred from homology"/>
<gene>
    <name evidence="13" type="ORF">GTQ38_09715</name>
</gene>
<evidence type="ECO:0000313" key="13">
    <source>
        <dbReference type="EMBL" id="NAS12278.1"/>
    </source>
</evidence>
<dbReference type="Pfam" id="PF00689">
    <property type="entry name" value="Cation_ATPase_C"/>
    <property type="match status" value="1"/>
</dbReference>
<dbReference type="GO" id="GO:0005524">
    <property type="term" value="F:ATP binding"/>
    <property type="evidence" value="ECO:0007669"/>
    <property type="project" value="UniProtKB-KW"/>
</dbReference>
<dbReference type="GO" id="GO:0005886">
    <property type="term" value="C:plasma membrane"/>
    <property type="evidence" value="ECO:0007669"/>
    <property type="project" value="TreeGrafter"/>
</dbReference>
<dbReference type="Gene3D" id="3.40.1110.10">
    <property type="entry name" value="Calcium-transporting ATPase, cytoplasmic domain N"/>
    <property type="match status" value="1"/>
</dbReference>
<dbReference type="GO" id="GO:0030007">
    <property type="term" value="P:intracellular potassium ion homeostasis"/>
    <property type="evidence" value="ECO:0007669"/>
    <property type="project" value="TreeGrafter"/>
</dbReference>
<name>A0A6L9ECL5_9FLAO</name>
<evidence type="ECO:0000256" key="4">
    <source>
        <dbReference type="ARBA" id="ARBA00022692"/>
    </source>
</evidence>
<dbReference type="InterPro" id="IPR001757">
    <property type="entry name" value="P_typ_ATPase"/>
</dbReference>
<dbReference type="InterPro" id="IPR044492">
    <property type="entry name" value="P_typ_ATPase_HD_dom"/>
</dbReference>
<feature type="transmembrane region" description="Helical" evidence="11">
    <location>
        <begin position="681"/>
        <end position="702"/>
    </location>
</feature>
<keyword evidence="5" id="KW-0547">Nucleotide-binding</keyword>
<dbReference type="GO" id="GO:0006883">
    <property type="term" value="P:intracellular sodium ion homeostasis"/>
    <property type="evidence" value="ECO:0007669"/>
    <property type="project" value="TreeGrafter"/>
</dbReference>
<evidence type="ECO:0000256" key="1">
    <source>
        <dbReference type="ARBA" id="ARBA00004127"/>
    </source>
</evidence>
<dbReference type="GO" id="GO:0016887">
    <property type="term" value="F:ATP hydrolysis activity"/>
    <property type="evidence" value="ECO:0007669"/>
    <property type="project" value="InterPro"/>
</dbReference>
<dbReference type="PRINTS" id="PR00120">
    <property type="entry name" value="HATPASE"/>
</dbReference>
<dbReference type="InterPro" id="IPR023298">
    <property type="entry name" value="ATPase_P-typ_TM_dom_sf"/>
</dbReference>
<dbReference type="InterPro" id="IPR018303">
    <property type="entry name" value="ATPase_P-typ_P_site"/>
</dbReference>
<dbReference type="Pfam" id="PF00690">
    <property type="entry name" value="Cation_ATPase_N"/>
    <property type="match status" value="1"/>
</dbReference>
<feature type="transmembrane region" description="Helical" evidence="11">
    <location>
        <begin position="275"/>
        <end position="296"/>
    </location>
</feature>
<keyword evidence="7" id="KW-0460">Magnesium</keyword>
<keyword evidence="4 11" id="KW-0812">Transmembrane</keyword>
<feature type="transmembrane region" description="Helical" evidence="11">
    <location>
        <begin position="824"/>
        <end position="845"/>
    </location>
</feature>
<dbReference type="GO" id="GO:1990573">
    <property type="term" value="P:potassium ion import across plasma membrane"/>
    <property type="evidence" value="ECO:0007669"/>
    <property type="project" value="TreeGrafter"/>
</dbReference>
<dbReference type="InterPro" id="IPR004014">
    <property type="entry name" value="ATPase_P-typ_cation-transptr_N"/>
</dbReference>
<reference evidence="13 14" key="1">
    <citation type="submission" date="2020-01" db="EMBL/GenBank/DDBJ databases">
        <title>Bacteria diversity of Porities sp.</title>
        <authorList>
            <person name="Wang G."/>
        </authorList>
    </citation>
    <scope>NUCLEOTIDE SEQUENCE [LARGE SCALE GENOMIC DNA]</scope>
    <source>
        <strain evidence="13 14">R33</strain>
    </source>
</reference>
<keyword evidence="9 11" id="KW-1133">Transmembrane helix</keyword>
<dbReference type="InterPro" id="IPR050510">
    <property type="entry name" value="Cation_transp_ATPase_P-type"/>
</dbReference>
<keyword evidence="10 11" id="KW-0472">Membrane</keyword>